<feature type="domain" description="SIS" evidence="2">
    <location>
        <begin position="98"/>
        <end position="237"/>
    </location>
</feature>
<dbReference type="Pfam" id="PF01380">
    <property type="entry name" value="SIS"/>
    <property type="match status" value="2"/>
</dbReference>
<keyword evidence="4" id="KW-0808">Transferase</keyword>
<reference evidence="3" key="1">
    <citation type="submission" date="2025-05" db="UniProtKB">
        <authorList>
            <consortium name="RefSeq"/>
        </authorList>
    </citation>
    <scope>NUCLEOTIDE SEQUENCE [LARGE SCALE GENOMIC DNA]</scope>
</reference>
<name>A0ABM4B984_HYDVU</name>
<keyword evidence="3" id="KW-1185">Reference proteome</keyword>
<evidence type="ECO:0000259" key="2">
    <source>
        <dbReference type="PROSITE" id="PS51464"/>
    </source>
</evidence>
<dbReference type="PANTHER" id="PTHR10937:SF0">
    <property type="entry name" value="GLUTAMINE--FRUCTOSE-6-PHOSPHATE TRANSAMINASE (ISOMERIZING)"/>
    <property type="match status" value="1"/>
</dbReference>
<feature type="domain" description="SIS" evidence="2">
    <location>
        <begin position="269"/>
        <end position="410"/>
    </location>
</feature>
<accession>A0ABM4B984</accession>
<dbReference type="CDD" id="cd05008">
    <property type="entry name" value="SIS_GlmS_GlmD_1"/>
    <property type="match status" value="1"/>
</dbReference>
<dbReference type="GO" id="GO:0008483">
    <property type="term" value="F:transaminase activity"/>
    <property type="evidence" value="ECO:0007669"/>
    <property type="project" value="UniProtKB-KW"/>
</dbReference>
<dbReference type="Proteomes" id="UP001652625">
    <property type="component" value="Chromosome 02"/>
</dbReference>
<dbReference type="RefSeq" id="XP_065645431.1">
    <property type="nucleotide sequence ID" value="XM_065789359.1"/>
</dbReference>
<dbReference type="InterPro" id="IPR035466">
    <property type="entry name" value="GlmS/AgaS_SIS"/>
</dbReference>
<dbReference type="InterPro" id="IPR046348">
    <property type="entry name" value="SIS_dom_sf"/>
</dbReference>
<dbReference type="Gene3D" id="3.40.50.10490">
    <property type="entry name" value="Glucose-6-phosphate isomerase like protein, domain 1"/>
    <property type="match status" value="2"/>
</dbReference>
<evidence type="ECO:0000313" key="4">
    <source>
        <dbReference type="RefSeq" id="XP_065645431.1"/>
    </source>
</evidence>
<dbReference type="CDD" id="cd05009">
    <property type="entry name" value="SIS_GlmS_GlmD_2"/>
    <property type="match status" value="1"/>
</dbReference>
<protein>
    <submittedName>
        <fullName evidence="4">Glutamine--fructose-6-phosphate aminotransferase [isomerizing] 2</fullName>
    </submittedName>
</protein>
<proteinExistence type="predicted"/>
<dbReference type="InterPro" id="IPR001347">
    <property type="entry name" value="SIS_dom"/>
</dbReference>
<reference evidence="4" key="2">
    <citation type="submission" date="2025-08" db="UniProtKB">
        <authorList>
            <consortium name="RefSeq"/>
        </authorList>
    </citation>
    <scope>IDENTIFICATION</scope>
</reference>
<dbReference type="GeneID" id="105844017"/>
<evidence type="ECO:0000256" key="1">
    <source>
        <dbReference type="ARBA" id="ARBA00022737"/>
    </source>
</evidence>
<dbReference type="InterPro" id="IPR035490">
    <property type="entry name" value="GlmS/FrlB_SIS"/>
</dbReference>
<keyword evidence="4" id="KW-0032">Aminotransferase</keyword>
<keyword evidence="1" id="KW-0677">Repeat</keyword>
<dbReference type="SUPFAM" id="SSF53697">
    <property type="entry name" value="SIS domain"/>
    <property type="match status" value="1"/>
</dbReference>
<dbReference type="PANTHER" id="PTHR10937">
    <property type="entry name" value="GLUCOSAMINE--FRUCTOSE-6-PHOSPHATE AMINOTRANSFERASE, ISOMERIZING"/>
    <property type="match status" value="1"/>
</dbReference>
<sequence>METSLFINEQQPNSWKDVNSSLYEGLEFIARNKQQHLQFTKVQNCSLSESKDNKNIDATIPTLMEKEIFEQPQSIQQSMLGRVDFDNFKIHLNGIETFLNDLLRCRRIILVGAGSSFHVALACRQIMEELLDLPVFVETSSDLLDREVPIFRDDVCIFISQSGETSDVLNACKYCKKKEALLMGITNEENSTLSAETHFGINLNAGNEVGVTSTKTYTSQFIVLTMFSLKMAEDKRSKQKRVQEIISELKTIPDKVKTVLKLNNYLKDLAQKYVNCKSLLVMGRGYQQATCLEGSFKFKEVVNIHSEGIHSGELKHGPLALIDENMPIIMIIMRDAIYEKCINAFQQVKARGGKPIVICEEDDETTKNMVDISICIPKTSDCLMGILAIIPFQLLSLHLAVLKGKNADEPQHLKKTVTDDA</sequence>
<evidence type="ECO:0000313" key="3">
    <source>
        <dbReference type="Proteomes" id="UP001652625"/>
    </source>
</evidence>
<organism evidence="3 4">
    <name type="scientific">Hydra vulgaris</name>
    <name type="common">Hydra</name>
    <name type="synonym">Hydra attenuata</name>
    <dbReference type="NCBI Taxonomy" id="6087"/>
    <lineage>
        <taxon>Eukaryota</taxon>
        <taxon>Metazoa</taxon>
        <taxon>Cnidaria</taxon>
        <taxon>Hydrozoa</taxon>
        <taxon>Hydroidolina</taxon>
        <taxon>Anthoathecata</taxon>
        <taxon>Aplanulata</taxon>
        <taxon>Hydridae</taxon>
        <taxon>Hydra</taxon>
    </lineage>
</organism>
<dbReference type="PROSITE" id="PS51464">
    <property type="entry name" value="SIS"/>
    <property type="match status" value="2"/>
</dbReference>
<gene>
    <name evidence="4" type="primary">LOC105844017</name>
</gene>